<proteinExistence type="predicted"/>
<dbReference type="InterPro" id="IPR001387">
    <property type="entry name" value="Cro/C1-type_HTH"/>
</dbReference>
<gene>
    <name evidence="2" type="ORF">LTR97_012767</name>
</gene>
<dbReference type="AlphaFoldDB" id="A0AAN7VKL9"/>
<dbReference type="Proteomes" id="UP001310594">
    <property type="component" value="Unassembled WGS sequence"/>
</dbReference>
<dbReference type="PROSITE" id="PS50943">
    <property type="entry name" value="HTH_CROC1"/>
    <property type="match status" value="1"/>
</dbReference>
<feature type="domain" description="HTH cro/C1-type" evidence="1">
    <location>
        <begin position="146"/>
        <end position="173"/>
    </location>
</feature>
<protein>
    <recommendedName>
        <fullName evidence="1">HTH cro/C1-type domain-containing protein</fullName>
    </recommendedName>
</protein>
<dbReference type="InterPro" id="IPR009057">
    <property type="entry name" value="Homeodomain-like_sf"/>
</dbReference>
<dbReference type="CDD" id="cd00093">
    <property type="entry name" value="HTH_XRE"/>
    <property type="match status" value="1"/>
</dbReference>
<evidence type="ECO:0000313" key="2">
    <source>
        <dbReference type="EMBL" id="KAK5689594.1"/>
    </source>
</evidence>
<evidence type="ECO:0000259" key="1">
    <source>
        <dbReference type="PROSITE" id="PS50943"/>
    </source>
</evidence>
<dbReference type="InterPro" id="IPR001005">
    <property type="entry name" value="SANT/Myb"/>
</dbReference>
<dbReference type="CDD" id="cd00167">
    <property type="entry name" value="SANT"/>
    <property type="match status" value="1"/>
</dbReference>
<dbReference type="SUPFAM" id="SSF46689">
    <property type="entry name" value="Homeodomain-like"/>
    <property type="match status" value="1"/>
</dbReference>
<name>A0AAN7VKL9_9PEZI</name>
<organism evidence="2 3">
    <name type="scientific">Elasticomyces elasticus</name>
    <dbReference type="NCBI Taxonomy" id="574655"/>
    <lineage>
        <taxon>Eukaryota</taxon>
        <taxon>Fungi</taxon>
        <taxon>Dikarya</taxon>
        <taxon>Ascomycota</taxon>
        <taxon>Pezizomycotina</taxon>
        <taxon>Dothideomycetes</taxon>
        <taxon>Dothideomycetidae</taxon>
        <taxon>Mycosphaerellales</taxon>
        <taxon>Teratosphaeriaceae</taxon>
        <taxon>Elasticomyces</taxon>
    </lineage>
</organism>
<sequence length="252" mass="29045">MFTHSYSQSLRSWCTNRLQSLVLPRLHSTRRAYTDADDKFILACRGQKKTLRAIAEDLNRTLPSLESHVYNTMRRKQGGIQPIRPKRLFTNEDVNEAREMLATGLSRRDVARKMRVSNGQLRVILDNPRSQRQAKHALSEADIAKIISLRTEKKLTRSELARQTGWSFSTIRRTLWKRLGGAQRSSAALPYTAQEDDQLLTYRRQGLNYRETAALMPGRTVGSIGDRYRTYLRDNKHYSDVKEDDGDVHSPP</sequence>
<evidence type="ECO:0000313" key="3">
    <source>
        <dbReference type="Proteomes" id="UP001310594"/>
    </source>
</evidence>
<accession>A0AAN7VKL9</accession>
<comment type="caution">
    <text evidence="2">The sequence shown here is derived from an EMBL/GenBank/DDBJ whole genome shotgun (WGS) entry which is preliminary data.</text>
</comment>
<dbReference type="EMBL" id="JAVRQU010000030">
    <property type="protein sequence ID" value="KAK5689594.1"/>
    <property type="molecule type" value="Genomic_DNA"/>
</dbReference>
<reference evidence="2" key="1">
    <citation type="submission" date="2023-08" db="EMBL/GenBank/DDBJ databases">
        <title>Black Yeasts Isolated from many extreme environments.</title>
        <authorList>
            <person name="Coleine C."/>
            <person name="Stajich J.E."/>
            <person name="Selbmann L."/>
        </authorList>
    </citation>
    <scope>NUCLEOTIDE SEQUENCE</scope>
    <source>
        <strain evidence="2">CCFEE 5810</strain>
    </source>
</reference>